<comment type="caution">
    <text evidence="3">The sequence shown here is derived from an EMBL/GenBank/DDBJ whole genome shotgun (WGS) entry which is preliminary data.</text>
</comment>
<dbReference type="OrthoDB" id="1026733at2759"/>
<dbReference type="Pfam" id="PF21021">
    <property type="entry name" value="FAF1"/>
    <property type="match status" value="1"/>
</dbReference>
<evidence type="ECO:0000313" key="4">
    <source>
        <dbReference type="Proteomes" id="UP001151287"/>
    </source>
</evidence>
<feature type="domain" description="UBX" evidence="2">
    <location>
        <begin position="295"/>
        <end position="373"/>
    </location>
</feature>
<proteinExistence type="predicted"/>
<accession>A0A9Q0CYV1</accession>
<dbReference type="PANTHER" id="PTHR23322:SF71">
    <property type="entry name" value="UBIQUITIN-ASSOCIATED (UBA) PROTEIN-RELATED"/>
    <property type="match status" value="1"/>
</dbReference>
<dbReference type="SUPFAM" id="SSF52833">
    <property type="entry name" value="Thioredoxin-like"/>
    <property type="match status" value="1"/>
</dbReference>
<dbReference type="GO" id="GO:0036503">
    <property type="term" value="P:ERAD pathway"/>
    <property type="evidence" value="ECO:0007669"/>
    <property type="project" value="TreeGrafter"/>
</dbReference>
<dbReference type="SMART" id="SM00594">
    <property type="entry name" value="UAS"/>
    <property type="match status" value="1"/>
</dbReference>
<feature type="region of interest" description="Disordered" evidence="1">
    <location>
        <begin position="247"/>
        <end position="294"/>
    </location>
</feature>
<dbReference type="Gene3D" id="3.40.30.10">
    <property type="entry name" value="Glutaredoxin"/>
    <property type="match status" value="1"/>
</dbReference>
<dbReference type="InterPro" id="IPR036249">
    <property type="entry name" value="Thioredoxin-like_sf"/>
</dbReference>
<dbReference type="SUPFAM" id="SSF54236">
    <property type="entry name" value="Ubiquitin-like"/>
    <property type="match status" value="1"/>
</dbReference>
<protein>
    <recommendedName>
        <fullName evidence="2">UBX domain-containing protein</fullName>
    </recommendedName>
</protein>
<dbReference type="SMART" id="SM00166">
    <property type="entry name" value="UBX"/>
    <property type="match status" value="1"/>
</dbReference>
<dbReference type="PANTHER" id="PTHR23322">
    <property type="entry name" value="FAS-ASSOCIATED PROTEIN"/>
    <property type="match status" value="1"/>
</dbReference>
<evidence type="ECO:0000313" key="3">
    <source>
        <dbReference type="EMBL" id="KAJ1702440.1"/>
    </source>
</evidence>
<feature type="compositionally biased region" description="Basic and acidic residues" evidence="1">
    <location>
        <begin position="277"/>
        <end position="287"/>
    </location>
</feature>
<sequence>MSNHRNKPFPSELEMPPTPKKNQGISCSDFINTLVKLPRRKIQGILRAICYRHPRTNKNPPNPQVQLENQEKLESMASEMQFFYAFERQYGTTHPFFYACRLNEALKIAKNESKFVFLYLHSNENPLTDLFCKRTLCAELVVQFLDANFVSWGAFANKDEGADLVASLQVSSFPFCAVIAPASDGNILVLQQVEGPVSAEALMEILHRTLDEQGSAFNAMRSQEERTRIENQQLRREQDAAYLESLRKDKEKEQQQKRASGKLPGAAGKKPSPVGHRVKETTKKPETNRTNGSEKSNLITKIMIRLPNGERVRCSFPTTNTIRSIYNYIDSLNIPGMGSYQILTNFPKRLYGYEQLGMTLRDAGFHPSATLFVEQLPNST</sequence>
<dbReference type="InterPro" id="IPR050730">
    <property type="entry name" value="UBX_domain-protein"/>
</dbReference>
<dbReference type="AlphaFoldDB" id="A0A9Q0CYV1"/>
<dbReference type="Proteomes" id="UP001151287">
    <property type="component" value="Unassembled WGS sequence"/>
</dbReference>
<keyword evidence="4" id="KW-1185">Reference proteome</keyword>
<dbReference type="Gene3D" id="3.10.20.90">
    <property type="entry name" value="Phosphatidylinositol 3-kinase Catalytic Subunit, Chain A, domain 1"/>
    <property type="match status" value="1"/>
</dbReference>
<dbReference type="PROSITE" id="PS50033">
    <property type="entry name" value="UBX"/>
    <property type="match status" value="1"/>
</dbReference>
<name>A0A9Q0CYV1_9POAL</name>
<dbReference type="InterPro" id="IPR001012">
    <property type="entry name" value="UBX_dom"/>
</dbReference>
<evidence type="ECO:0000259" key="2">
    <source>
        <dbReference type="PROSITE" id="PS50033"/>
    </source>
</evidence>
<organism evidence="3 4">
    <name type="scientific">Rhynchospora breviuscula</name>
    <dbReference type="NCBI Taxonomy" id="2022672"/>
    <lineage>
        <taxon>Eukaryota</taxon>
        <taxon>Viridiplantae</taxon>
        <taxon>Streptophyta</taxon>
        <taxon>Embryophyta</taxon>
        <taxon>Tracheophyta</taxon>
        <taxon>Spermatophyta</taxon>
        <taxon>Magnoliopsida</taxon>
        <taxon>Liliopsida</taxon>
        <taxon>Poales</taxon>
        <taxon>Cyperaceae</taxon>
        <taxon>Cyperoideae</taxon>
        <taxon>Rhynchosporeae</taxon>
        <taxon>Rhynchospora</taxon>
    </lineage>
</organism>
<dbReference type="CDD" id="cd01767">
    <property type="entry name" value="UBX"/>
    <property type="match status" value="1"/>
</dbReference>
<dbReference type="InterPro" id="IPR049483">
    <property type="entry name" value="FAF1_2-like_UAS"/>
</dbReference>
<feature type="region of interest" description="Disordered" evidence="1">
    <location>
        <begin position="1"/>
        <end position="21"/>
    </location>
</feature>
<dbReference type="GO" id="GO:0005783">
    <property type="term" value="C:endoplasmic reticulum"/>
    <property type="evidence" value="ECO:0007669"/>
    <property type="project" value="TreeGrafter"/>
</dbReference>
<dbReference type="CDD" id="cd02958">
    <property type="entry name" value="UAS"/>
    <property type="match status" value="1"/>
</dbReference>
<dbReference type="Pfam" id="PF00789">
    <property type="entry name" value="UBX"/>
    <property type="match status" value="1"/>
</dbReference>
<reference evidence="3" key="1">
    <citation type="journal article" date="2022" name="Cell">
        <title>Repeat-based holocentromeres influence genome architecture and karyotype evolution.</title>
        <authorList>
            <person name="Hofstatter P.G."/>
            <person name="Thangavel G."/>
            <person name="Lux T."/>
            <person name="Neumann P."/>
            <person name="Vondrak T."/>
            <person name="Novak P."/>
            <person name="Zhang M."/>
            <person name="Costa L."/>
            <person name="Castellani M."/>
            <person name="Scott A."/>
            <person name="Toegelov H."/>
            <person name="Fuchs J."/>
            <person name="Mata-Sucre Y."/>
            <person name="Dias Y."/>
            <person name="Vanzela A.L.L."/>
            <person name="Huettel B."/>
            <person name="Almeida C.C.S."/>
            <person name="Simkova H."/>
            <person name="Souza G."/>
            <person name="Pedrosa-Harand A."/>
            <person name="Macas J."/>
            <person name="Mayer K.F.X."/>
            <person name="Houben A."/>
            <person name="Marques A."/>
        </authorList>
    </citation>
    <scope>NUCLEOTIDE SEQUENCE</scope>
    <source>
        <strain evidence="3">RhyBre1mFocal</strain>
    </source>
</reference>
<dbReference type="InterPro" id="IPR029071">
    <property type="entry name" value="Ubiquitin-like_domsf"/>
</dbReference>
<dbReference type="InterPro" id="IPR006577">
    <property type="entry name" value="UAS"/>
</dbReference>
<dbReference type="EMBL" id="JAMQYH010000001">
    <property type="protein sequence ID" value="KAJ1702440.1"/>
    <property type="molecule type" value="Genomic_DNA"/>
</dbReference>
<dbReference type="GO" id="GO:0043130">
    <property type="term" value="F:ubiquitin binding"/>
    <property type="evidence" value="ECO:0007669"/>
    <property type="project" value="TreeGrafter"/>
</dbReference>
<feature type="compositionally biased region" description="Basic and acidic residues" evidence="1">
    <location>
        <begin position="247"/>
        <end position="256"/>
    </location>
</feature>
<gene>
    <name evidence="3" type="ORF">LUZ63_002219</name>
</gene>
<evidence type="ECO:0000256" key="1">
    <source>
        <dbReference type="SAM" id="MobiDB-lite"/>
    </source>
</evidence>